<evidence type="ECO:0000256" key="6">
    <source>
        <dbReference type="ARBA" id="ARBA00023136"/>
    </source>
</evidence>
<evidence type="ECO:0000256" key="2">
    <source>
        <dbReference type="ARBA" id="ARBA00006464"/>
    </source>
</evidence>
<feature type="transmembrane region" description="Helical" evidence="8">
    <location>
        <begin position="113"/>
        <end position="133"/>
    </location>
</feature>
<feature type="region of interest" description="Disordered" evidence="7">
    <location>
        <begin position="1"/>
        <end position="26"/>
    </location>
</feature>
<keyword evidence="6 8" id="KW-0472">Membrane</keyword>
<reference evidence="10 11" key="1">
    <citation type="submission" date="2023-07" db="EMBL/GenBank/DDBJ databases">
        <title>Sequencing the genomes of 1000 actinobacteria strains.</title>
        <authorList>
            <person name="Klenk H.-P."/>
        </authorList>
    </citation>
    <scope>NUCLEOTIDE SEQUENCE [LARGE SCALE GENOMIC DNA]</scope>
    <source>
        <strain evidence="10 11">DSM 19426</strain>
    </source>
</reference>
<dbReference type="InterPro" id="IPR003362">
    <property type="entry name" value="Bact_transf"/>
</dbReference>
<comment type="caution">
    <text evidence="10">The sequence shown here is derived from an EMBL/GenBank/DDBJ whole genome shotgun (WGS) entry which is preliminary data.</text>
</comment>
<keyword evidence="4 8" id="KW-0812">Transmembrane</keyword>
<organism evidence="10 11">
    <name type="scientific">Nocardioides marmoribigeumensis</name>
    <dbReference type="NCBI Taxonomy" id="433649"/>
    <lineage>
        <taxon>Bacteria</taxon>
        <taxon>Bacillati</taxon>
        <taxon>Actinomycetota</taxon>
        <taxon>Actinomycetes</taxon>
        <taxon>Propionibacteriales</taxon>
        <taxon>Nocardioidaceae</taxon>
        <taxon>Nocardioides</taxon>
    </lineage>
</organism>
<dbReference type="Pfam" id="PF02397">
    <property type="entry name" value="Bac_transf"/>
    <property type="match status" value="1"/>
</dbReference>
<dbReference type="EMBL" id="JAVDYG010000001">
    <property type="protein sequence ID" value="MDR7363799.1"/>
    <property type="molecule type" value="Genomic_DNA"/>
</dbReference>
<dbReference type="PANTHER" id="PTHR30576">
    <property type="entry name" value="COLANIC BIOSYNTHESIS UDP-GLUCOSE LIPID CARRIER TRANSFERASE"/>
    <property type="match status" value="1"/>
</dbReference>
<evidence type="ECO:0000259" key="9">
    <source>
        <dbReference type="Pfam" id="PF02397"/>
    </source>
</evidence>
<dbReference type="NCBIfam" id="TIGR03025">
    <property type="entry name" value="EPS_sugtrans"/>
    <property type="match status" value="1"/>
</dbReference>
<evidence type="ECO:0000313" key="10">
    <source>
        <dbReference type="EMBL" id="MDR7363799.1"/>
    </source>
</evidence>
<keyword evidence="3" id="KW-0808">Transferase</keyword>
<feature type="compositionally biased region" description="Polar residues" evidence="7">
    <location>
        <begin position="1"/>
        <end position="14"/>
    </location>
</feature>
<feature type="transmembrane region" description="Helical" evidence="8">
    <location>
        <begin position="282"/>
        <end position="302"/>
    </location>
</feature>
<accession>A0ABU2BZH8</accession>
<keyword evidence="11" id="KW-1185">Reference proteome</keyword>
<comment type="subcellular location">
    <subcellularLocation>
        <location evidence="1">Membrane</location>
        <topology evidence="1">Multi-pass membrane protein</topology>
    </subcellularLocation>
</comment>
<evidence type="ECO:0000256" key="8">
    <source>
        <dbReference type="SAM" id="Phobius"/>
    </source>
</evidence>
<dbReference type="PANTHER" id="PTHR30576:SF10">
    <property type="entry name" value="SLL5057 PROTEIN"/>
    <property type="match status" value="1"/>
</dbReference>
<protein>
    <submittedName>
        <fullName evidence="10">Exopolysaccharide biosynthesis polyprenyl glycosylphosphotransferase</fullName>
    </submittedName>
</protein>
<evidence type="ECO:0000256" key="5">
    <source>
        <dbReference type="ARBA" id="ARBA00022989"/>
    </source>
</evidence>
<feature type="transmembrane region" description="Helical" evidence="8">
    <location>
        <begin position="40"/>
        <end position="66"/>
    </location>
</feature>
<keyword evidence="5 8" id="KW-1133">Transmembrane helix</keyword>
<name>A0ABU2BZH8_9ACTN</name>
<evidence type="ECO:0000256" key="4">
    <source>
        <dbReference type="ARBA" id="ARBA00022692"/>
    </source>
</evidence>
<evidence type="ECO:0000313" key="11">
    <source>
        <dbReference type="Proteomes" id="UP001183648"/>
    </source>
</evidence>
<evidence type="ECO:0000256" key="3">
    <source>
        <dbReference type="ARBA" id="ARBA00022679"/>
    </source>
</evidence>
<feature type="domain" description="Bacterial sugar transferase" evidence="9">
    <location>
        <begin position="276"/>
        <end position="463"/>
    </location>
</feature>
<evidence type="ECO:0000256" key="7">
    <source>
        <dbReference type="SAM" id="MobiDB-lite"/>
    </source>
</evidence>
<feature type="transmembrane region" description="Helical" evidence="8">
    <location>
        <begin position="87"/>
        <end position="107"/>
    </location>
</feature>
<proteinExistence type="inferred from homology"/>
<dbReference type="InterPro" id="IPR017475">
    <property type="entry name" value="EPS_sugar_tfrase"/>
</dbReference>
<dbReference type="RefSeq" id="WP_310304640.1">
    <property type="nucleotide sequence ID" value="NZ_BAAAPS010000005.1"/>
</dbReference>
<evidence type="ECO:0000256" key="1">
    <source>
        <dbReference type="ARBA" id="ARBA00004141"/>
    </source>
</evidence>
<gene>
    <name evidence="10" type="ORF">J2S63_003352</name>
</gene>
<comment type="similarity">
    <text evidence="2">Belongs to the bacterial sugar transferase family.</text>
</comment>
<sequence>MPTMPSTGTATTARGMQRSVARSVPAEQRRRGAIHLEVGLAMMAAATTALTMTTDAVLLCGQLVLWGTLAYRRSVPLAGPPLRQVRPLFQSLGIVLALTSLGIALGLNDLAGPALALPICAAALAAAVGRLLMLRLAGPMRVLVVGDLMAASRAGLTWRGSRQVKVVGNIVVQPEQTSAEPLKELLGVPVWSDLDQLPALAEASQADLVVLAPGTGLTSADVRRITWALQDHHAGVAMLGLFDAVAPERIRAGRLGNETLCEIDPPKGSPVATFLKGAFDRLAAALLLVVAAPVMAAVALAVKLDSRGPVLFRQTRVGRHGALFTVLKVRTMRSDAEEVKAELIDSNEFDGVLFKIKRDPRVTRVGQFLRKFSLDELPQLLNVLRGEMSLIGPRPFLPAETAQMAADDLRRLAVKPGITGLWQVSGRSDLDWDESVALDTYYADNWSLGSDVQIALRTVGAVINAKGAY</sequence>
<dbReference type="Proteomes" id="UP001183648">
    <property type="component" value="Unassembled WGS sequence"/>
</dbReference>